<sequence length="32" mass="4036">MVHWQLTKTRWSKWQIIFIKLCSRRKNSCSRN</sequence>
<reference evidence="1" key="2">
    <citation type="journal article" date="2015" name="Data Brief">
        <title>Shoot transcriptome of the giant reed, Arundo donax.</title>
        <authorList>
            <person name="Barrero R.A."/>
            <person name="Guerrero F.D."/>
            <person name="Moolhuijzen P."/>
            <person name="Goolsby J.A."/>
            <person name="Tidwell J."/>
            <person name="Bellgard S.E."/>
            <person name="Bellgard M.I."/>
        </authorList>
    </citation>
    <scope>NUCLEOTIDE SEQUENCE</scope>
    <source>
        <tissue evidence="1">Shoot tissue taken approximately 20 cm above the soil surface</tissue>
    </source>
</reference>
<dbReference type="EMBL" id="GBRH01265488">
    <property type="protein sequence ID" value="JAD32407.1"/>
    <property type="molecule type" value="Transcribed_RNA"/>
</dbReference>
<protein>
    <submittedName>
        <fullName evidence="1">Uncharacterized protein</fullName>
    </submittedName>
</protein>
<organism evidence="1">
    <name type="scientific">Arundo donax</name>
    <name type="common">Giant reed</name>
    <name type="synonym">Donax arundinaceus</name>
    <dbReference type="NCBI Taxonomy" id="35708"/>
    <lineage>
        <taxon>Eukaryota</taxon>
        <taxon>Viridiplantae</taxon>
        <taxon>Streptophyta</taxon>
        <taxon>Embryophyta</taxon>
        <taxon>Tracheophyta</taxon>
        <taxon>Spermatophyta</taxon>
        <taxon>Magnoliopsida</taxon>
        <taxon>Liliopsida</taxon>
        <taxon>Poales</taxon>
        <taxon>Poaceae</taxon>
        <taxon>PACMAD clade</taxon>
        <taxon>Arundinoideae</taxon>
        <taxon>Arundineae</taxon>
        <taxon>Arundo</taxon>
    </lineage>
</organism>
<name>A0A0A8ZC18_ARUDO</name>
<reference evidence="1" key="1">
    <citation type="submission" date="2014-09" db="EMBL/GenBank/DDBJ databases">
        <authorList>
            <person name="Magalhaes I.L.F."/>
            <person name="Oliveira U."/>
            <person name="Santos F.R."/>
            <person name="Vidigal T.H.D.A."/>
            <person name="Brescovit A.D."/>
            <person name="Santos A.J."/>
        </authorList>
    </citation>
    <scope>NUCLEOTIDE SEQUENCE</scope>
    <source>
        <tissue evidence="1">Shoot tissue taken approximately 20 cm above the soil surface</tissue>
    </source>
</reference>
<proteinExistence type="predicted"/>
<evidence type="ECO:0000313" key="1">
    <source>
        <dbReference type="EMBL" id="JAD32407.1"/>
    </source>
</evidence>
<dbReference type="AlphaFoldDB" id="A0A0A8ZC18"/>
<accession>A0A0A8ZC18</accession>